<dbReference type="PROSITE" id="PS00324">
    <property type="entry name" value="ASPARTOKINASE"/>
    <property type="match status" value="1"/>
</dbReference>
<organism evidence="9 10">
    <name type="scientific">Massilicoli timonensis</name>
    <dbReference type="NCBI Taxonomy" id="2015901"/>
    <lineage>
        <taxon>Bacteria</taxon>
        <taxon>Bacillati</taxon>
        <taxon>Bacillota</taxon>
        <taxon>Erysipelotrichia</taxon>
        <taxon>Erysipelotrichales</taxon>
        <taxon>Erysipelotrichaceae</taxon>
        <taxon>Massilicoli</taxon>
    </lineage>
</organism>
<dbReference type="PANTHER" id="PTHR21499">
    <property type="entry name" value="ASPARTATE KINASE"/>
    <property type="match status" value="1"/>
</dbReference>
<dbReference type="InterPro" id="IPR036393">
    <property type="entry name" value="AceGlu_kinase-like_sf"/>
</dbReference>
<dbReference type="SUPFAM" id="SSF53633">
    <property type="entry name" value="Carbamate kinase-like"/>
    <property type="match status" value="1"/>
</dbReference>
<evidence type="ECO:0000256" key="4">
    <source>
        <dbReference type="ARBA" id="ARBA00022741"/>
    </source>
</evidence>
<gene>
    <name evidence="9" type="ORF">NE663_03630</name>
</gene>
<comment type="similarity">
    <text evidence="1">Belongs to the aspartokinase family.</text>
</comment>
<evidence type="ECO:0000256" key="7">
    <source>
        <dbReference type="ARBA" id="ARBA00047872"/>
    </source>
</evidence>
<dbReference type="Pfam" id="PF00696">
    <property type="entry name" value="AA_kinase"/>
    <property type="match status" value="1"/>
</dbReference>
<keyword evidence="10" id="KW-1185">Reference proteome</keyword>
<keyword evidence="6" id="KW-0067">ATP-binding</keyword>
<dbReference type="PANTHER" id="PTHR21499:SF3">
    <property type="entry name" value="ASPARTOKINASE"/>
    <property type="match status" value="1"/>
</dbReference>
<comment type="catalytic activity">
    <reaction evidence="7">
        <text>L-aspartate + ATP = 4-phospho-L-aspartate + ADP</text>
        <dbReference type="Rhea" id="RHEA:23776"/>
        <dbReference type="ChEBI" id="CHEBI:29991"/>
        <dbReference type="ChEBI" id="CHEBI:30616"/>
        <dbReference type="ChEBI" id="CHEBI:57535"/>
        <dbReference type="ChEBI" id="CHEBI:456216"/>
        <dbReference type="EC" id="2.7.2.4"/>
    </reaction>
</comment>
<evidence type="ECO:0000256" key="3">
    <source>
        <dbReference type="ARBA" id="ARBA00022679"/>
    </source>
</evidence>
<dbReference type="InterPro" id="IPR018042">
    <property type="entry name" value="Aspartate_kinase_CS"/>
</dbReference>
<proteinExistence type="inferred from homology"/>
<evidence type="ECO:0000313" key="10">
    <source>
        <dbReference type="Proteomes" id="UP001524435"/>
    </source>
</evidence>
<keyword evidence="3" id="KW-0808">Transferase</keyword>
<keyword evidence="5 9" id="KW-0418">Kinase</keyword>
<evidence type="ECO:0000256" key="5">
    <source>
        <dbReference type="ARBA" id="ARBA00022777"/>
    </source>
</evidence>
<reference evidence="9 10" key="1">
    <citation type="submission" date="2022-06" db="EMBL/GenBank/DDBJ databases">
        <title>Isolation of gut microbiota from human fecal samples.</title>
        <authorList>
            <person name="Pamer E.G."/>
            <person name="Barat B."/>
            <person name="Waligurski E."/>
            <person name="Medina S."/>
            <person name="Paddock L."/>
            <person name="Mostad J."/>
        </authorList>
    </citation>
    <scope>NUCLEOTIDE SEQUENCE [LARGE SCALE GENOMIC DNA]</scope>
    <source>
        <strain evidence="9 10">DFI.6.1</strain>
    </source>
</reference>
<evidence type="ECO:0000256" key="1">
    <source>
        <dbReference type="ARBA" id="ARBA00010122"/>
    </source>
</evidence>
<dbReference type="EC" id="2.7.2.4" evidence="2"/>
<evidence type="ECO:0000256" key="2">
    <source>
        <dbReference type="ARBA" id="ARBA00013059"/>
    </source>
</evidence>
<accession>A0ABT1SJE4</accession>
<protein>
    <recommendedName>
        <fullName evidence="2">aspartate kinase</fullName>
        <ecNumber evidence="2">2.7.2.4</ecNumber>
    </recommendedName>
</protein>
<dbReference type="InterPro" id="IPR001048">
    <property type="entry name" value="Asp/Glu/Uridylate_kinase"/>
</dbReference>
<dbReference type="RefSeq" id="WP_256197496.1">
    <property type="nucleotide sequence ID" value="NZ_CALVCM010000004.1"/>
</dbReference>
<dbReference type="EMBL" id="JANGCH010000003">
    <property type="protein sequence ID" value="MCQ5121347.1"/>
    <property type="molecule type" value="Genomic_DNA"/>
</dbReference>
<evidence type="ECO:0000259" key="8">
    <source>
        <dbReference type="Pfam" id="PF00696"/>
    </source>
</evidence>
<feature type="domain" description="Aspartate/glutamate/uridylate kinase" evidence="8">
    <location>
        <begin position="19"/>
        <end position="243"/>
    </location>
</feature>
<comment type="caution">
    <text evidence="9">The sequence shown here is derived from an EMBL/GenBank/DDBJ whole genome shotgun (WGS) entry which is preliminary data.</text>
</comment>
<dbReference type="GO" id="GO:0016301">
    <property type="term" value="F:kinase activity"/>
    <property type="evidence" value="ECO:0007669"/>
    <property type="project" value="UniProtKB-KW"/>
</dbReference>
<evidence type="ECO:0000256" key="6">
    <source>
        <dbReference type="ARBA" id="ARBA00022840"/>
    </source>
</evidence>
<evidence type="ECO:0000313" key="9">
    <source>
        <dbReference type="EMBL" id="MCQ5121347.1"/>
    </source>
</evidence>
<sequence>MEVKEKNGRFMRTDASMPLQVLKFGGTSMRTRTTRKAVIAHIKTQREKAKLVVVVSAMGRFRDPYATDTLLSLGSLKMRKKEQASLVSIGEQLSALTLCAELLEEGISACTLSFLEAGIISDQHYDYAQVKYMDPSGILKALEQFDVVVVGGFIAIDEEMEVTTLGRGGSDYSAVLFADMLGLKEAIIYTDVNGVYVEDPKQQKNARKYEYLSYGSMLALHSRVLHDRCVVYARDHHIRIYVKGTFSKEEGTWIGS</sequence>
<dbReference type="Gene3D" id="3.40.1160.10">
    <property type="entry name" value="Acetylglutamate kinase-like"/>
    <property type="match status" value="1"/>
</dbReference>
<dbReference type="Proteomes" id="UP001524435">
    <property type="component" value="Unassembled WGS sequence"/>
</dbReference>
<name>A0ABT1SJE4_9FIRM</name>
<keyword evidence="4" id="KW-0547">Nucleotide-binding</keyword>